<dbReference type="EMBL" id="JBHUIW010000003">
    <property type="protein sequence ID" value="MFD2181351.1"/>
    <property type="molecule type" value="Genomic_DNA"/>
</dbReference>
<feature type="transmembrane region" description="Helical" evidence="1">
    <location>
        <begin position="39"/>
        <end position="59"/>
    </location>
</feature>
<organism evidence="2 3">
    <name type="scientific">Rhodoplanes azumiensis</name>
    <dbReference type="NCBI Taxonomy" id="1897628"/>
    <lineage>
        <taxon>Bacteria</taxon>
        <taxon>Pseudomonadati</taxon>
        <taxon>Pseudomonadota</taxon>
        <taxon>Alphaproteobacteria</taxon>
        <taxon>Hyphomicrobiales</taxon>
        <taxon>Nitrobacteraceae</taxon>
        <taxon>Rhodoplanes</taxon>
    </lineage>
</organism>
<keyword evidence="1" id="KW-0812">Transmembrane</keyword>
<sequence length="136" mass="13959">MTRAPARVAIGLAVSLGMIGPLQFGAVTALDIGDPPAAVAMFAAAVVIVAVVFAAATGWRWSPQVVRWTAVLLLTLLLAIGAALLGYAIHGEHTPFGRNLMLGIALFVDAVVLVPAGLSVLVHWALLRRPPPAGPG</sequence>
<keyword evidence="3" id="KW-1185">Reference proteome</keyword>
<reference evidence="3" key="1">
    <citation type="journal article" date="2019" name="Int. J. Syst. Evol. Microbiol.">
        <title>The Global Catalogue of Microorganisms (GCM) 10K type strain sequencing project: providing services to taxonomists for standard genome sequencing and annotation.</title>
        <authorList>
            <consortium name="The Broad Institute Genomics Platform"/>
            <consortium name="The Broad Institute Genome Sequencing Center for Infectious Disease"/>
            <person name="Wu L."/>
            <person name="Ma J."/>
        </authorList>
    </citation>
    <scope>NUCLEOTIDE SEQUENCE [LARGE SCALE GENOMIC DNA]</scope>
    <source>
        <strain evidence="3">CGMCC 1.6774</strain>
    </source>
</reference>
<gene>
    <name evidence="2" type="ORF">ACFSOX_04240</name>
</gene>
<evidence type="ECO:0000256" key="1">
    <source>
        <dbReference type="SAM" id="Phobius"/>
    </source>
</evidence>
<evidence type="ECO:0000313" key="3">
    <source>
        <dbReference type="Proteomes" id="UP001597314"/>
    </source>
</evidence>
<name>A0ABW5AFC6_9BRAD</name>
<feature type="transmembrane region" description="Helical" evidence="1">
    <location>
        <begin position="71"/>
        <end position="89"/>
    </location>
</feature>
<evidence type="ECO:0000313" key="2">
    <source>
        <dbReference type="EMBL" id="MFD2181351.1"/>
    </source>
</evidence>
<protein>
    <submittedName>
        <fullName evidence="2">Uncharacterized protein</fullName>
    </submittedName>
</protein>
<keyword evidence="1" id="KW-0472">Membrane</keyword>
<feature type="transmembrane region" description="Helical" evidence="1">
    <location>
        <begin position="101"/>
        <end position="127"/>
    </location>
</feature>
<comment type="caution">
    <text evidence="2">The sequence shown here is derived from an EMBL/GenBank/DDBJ whole genome shotgun (WGS) entry which is preliminary data.</text>
</comment>
<dbReference type="RefSeq" id="WP_378476537.1">
    <property type="nucleotide sequence ID" value="NZ_JBHUIW010000003.1"/>
</dbReference>
<accession>A0ABW5AFC6</accession>
<dbReference type="Proteomes" id="UP001597314">
    <property type="component" value="Unassembled WGS sequence"/>
</dbReference>
<proteinExistence type="predicted"/>
<keyword evidence="1" id="KW-1133">Transmembrane helix</keyword>